<evidence type="ECO:0000313" key="1">
    <source>
        <dbReference type="EMBL" id="KAG7468835.1"/>
    </source>
</evidence>
<organism evidence="1 2">
    <name type="scientific">Solea senegalensis</name>
    <name type="common">Senegalese sole</name>
    <dbReference type="NCBI Taxonomy" id="28829"/>
    <lineage>
        <taxon>Eukaryota</taxon>
        <taxon>Metazoa</taxon>
        <taxon>Chordata</taxon>
        <taxon>Craniata</taxon>
        <taxon>Vertebrata</taxon>
        <taxon>Euteleostomi</taxon>
        <taxon>Actinopterygii</taxon>
        <taxon>Neopterygii</taxon>
        <taxon>Teleostei</taxon>
        <taxon>Neoteleostei</taxon>
        <taxon>Acanthomorphata</taxon>
        <taxon>Carangaria</taxon>
        <taxon>Pleuronectiformes</taxon>
        <taxon>Pleuronectoidei</taxon>
        <taxon>Soleidae</taxon>
        <taxon>Solea</taxon>
    </lineage>
</organism>
<dbReference type="Proteomes" id="UP000693946">
    <property type="component" value="Unassembled WGS sequence"/>
</dbReference>
<name>A0AAV6PKX6_SOLSE</name>
<accession>A0AAV6PKX6</accession>
<proteinExistence type="predicted"/>
<dbReference type="PANTHER" id="PTHR12444:SF4">
    <property type="entry name" value="PROTEIN EFR3 HOMOLOG B"/>
    <property type="match status" value="1"/>
</dbReference>
<dbReference type="InterPro" id="IPR051851">
    <property type="entry name" value="EFR3_Homologs"/>
</dbReference>
<dbReference type="GO" id="GO:0005886">
    <property type="term" value="C:plasma membrane"/>
    <property type="evidence" value="ECO:0007669"/>
    <property type="project" value="TreeGrafter"/>
</dbReference>
<keyword evidence="2" id="KW-1185">Reference proteome</keyword>
<dbReference type="AlphaFoldDB" id="A0AAV6PKX6"/>
<sequence>MSLERIISFLIGDCCGALSPLYKRLVDNIFPANQKNGLVKANMEKLTFYALSVPEELDSIGAYLSKRMSKDVARQRYRYVCIAMEALDQLLMACRSQSINLFVESFLKMVREVLESDKPSLQILGTNLFVKFANIQEDNPSYHRCYHFFVSRFSDMCHSRDEDPDIGFKICMAGIKVRMMVNDDLQANIWDPELMDKIVPSLLFNLQSGECTQNHSSSLLQMSEKEKRLGGVDRVLL</sequence>
<protein>
    <submittedName>
        <fullName evidence="1">EFR3-like B isoform X3</fullName>
    </submittedName>
</protein>
<dbReference type="PANTHER" id="PTHR12444">
    <property type="entry name" value="PROTEIN EFR3 HOMOLOG CMP44E"/>
    <property type="match status" value="1"/>
</dbReference>
<evidence type="ECO:0000313" key="2">
    <source>
        <dbReference type="Proteomes" id="UP000693946"/>
    </source>
</evidence>
<gene>
    <name evidence="1" type="ORF">JOB18_012027</name>
</gene>
<dbReference type="EMBL" id="JAGKHQ010000410">
    <property type="protein sequence ID" value="KAG7468835.1"/>
    <property type="molecule type" value="Genomic_DNA"/>
</dbReference>
<comment type="caution">
    <text evidence="1">The sequence shown here is derived from an EMBL/GenBank/DDBJ whole genome shotgun (WGS) entry which is preliminary data.</text>
</comment>
<dbReference type="Pfam" id="PF21052">
    <property type="entry name" value="EFR3_ARM"/>
    <property type="match status" value="1"/>
</dbReference>
<dbReference type="InterPro" id="IPR049152">
    <property type="entry name" value="EFR3-like_ARM"/>
</dbReference>
<dbReference type="GO" id="GO:0072659">
    <property type="term" value="P:protein localization to plasma membrane"/>
    <property type="evidence" value="ECO:0007669"/>
    <property type="project" value="TreeGrafter"/>
</dbReference>
<reference evidence="1 2" key="1">
    <citation type="journal article" date="2021" name="Sci. Rep.">
        <title>Chromosome anchoring in Senegalese sole (Solea senegalensis) reveals sex-associated markers and genome rearrangements in flatfish.</title>
        <authorList>
            <person name="Guerrero-Cozar I."/>
            <person name="Gomez-Garrido J."/>
            <person name="Berbel C."/>
            <person name="Martinez-Blanch J.F."/>
            <person name="Alioto T."/>
            <person name="Claros M.G."/>
            <person name="Gagnaire P.A."/>
            <person name="Manchado M."/>
        </authorList>
    </citation>
    <scope>NUCLEOTIDE SEQUENCE [LARGE SCALE GENOMIC DNA]</scope>
    <source>
        <strain evidence="1">Sse05_10M</strain>
    </source>
</reference>